<evidence type="ECO:0000256" key="7">
    <source>
        <dbReference type="SAM" id="Phobius"/>
    </source>
</evidence>
<dbReference type="GO" id="GO:0046872">
    <property type="term" value="F:metal ion binding"/>
    <property type="evidence" value="ECO:0007669"/>
    <property type="project" value="UniProtKB-KW"/>
</dbReference>
<feature type="compositionally biased region" description="Polar residues" evidence="6">
    <location>
        <begin position="344"/>
        <end position="358"/>
    </location>
</feature>
<evidence type="ECO:0000256" key="4">
    <source>
        <dbReference type="ARBA" id="ARBA00022833"/>
    </source>
</evidence>
<feature type="region of interest" description="Disordered" evidence="6">
    <location>
        <begin position="246"/>
        <end position="309"/>
    </location>
</feature>
<evidence type="ECO:0000259" key="8">
    <source>
        <dbReference type="PROSITE" id="PS51746"/>
    </source>
</evidence>
<evidence type="ECO:0000313" key="9">
    <source>
        <dbReference type="EMBL" id="AEF01751.1"/>
    </source>
</evidence>
<dbReference type="PROSITE" id="PS51746">
    <property type="entry name" value="PPM_2"/>
    <property type="match status" value="1"/>
</dbReference>
<name>F5ZA60_ALTNA</name>
<feature type="region of interest" description="Disordered" evidence="6">
    <location>
        <begin position="344"/>
        <end position="416"/>
    </location>
</feature>
<dbReference type="SMART" id="SM00332">
    <property type="entry name" value="PP2Cc"/>
    <property type="match status" value="1"/>
</dbReference>
<dbReference type="AlphaFoldDB" id="F5ZA60"/>
<evidence type="ECO:0000256" key="2">
    <source>
        <dbReference type="ARBA" id="ARBA00022723"/>
    </source>
</evidence>
<dbReference type="InterPro" id="IPR011096">
    <property type="entry name" value="FTP_domain"/>
</dbReference>
<feature type="compositionally biased region" description="Basic and acidic residues" evidence="6">
    <location>
        <begin position="153"/>
        <end position="162"/>
    </location>
</feature>
<keyword evidence="7" id="KW-0812">Transmembrane</keyword>
<feature type="transmembrane region" description="Helical" evidence="7">
    <location>
        <begin position="316"/>
        <end position="334"/>
    </location>
</feature>
<dbReference type="eggNOG" id="COG0631">
    <property type="taxonomic scope" value="Bacteria"/>
</dbReference>
<dbReference type="SUPFAM" id="SSF81606">
    <property type="entry name" value="PP2C-like"/>
    <property type="match status" value="1"/>
</dbReference>
<dbReference type="HOGENOM" id="CLU_471478_0_0_6"/>
<keyword evidence="1" id="KW-0645">Protease</keyword>
<evidence type="ECO:0000313" key="10">
    <source>
        <dbReference type="Proteomes" id="UP000000683"/>
    </source>
</evidence>
<feature type="compositionally biased region" description="Basic and acidic residues" evidence="6">
    <location>
        <begin position="263"/>
        <end position="279"/>
    </location>
</feature>
<keyword evidence="5" id="KW-0482">Metalloprotease</keyword>
<dbReference type="Proteomes" id="UP000000683">
    <property type="component" value="Chromosome"/>
</dbReference>
<feature type="region of interest" description="Disordered" evidence="6">
    <location>
        <begin position="153"/>
        <end position="172"/>
    </location>
</feature>
<keyword evidence="7" id="KW-1133">Transmembrane helix</keyword>
<sequence>MYNKFRVYSASHIGHREENQDAHAVLIKPQYGEFLCVVADGMGGHKGGAFAAQKVVDVCTQKWNENDSIEEPENFLTELAFSAHSAILDSQIEEFAQAQSLVCMLYVNLAQSIFMSMHVGDCRTFQFKNESFVKRTVDQSLAQLHALKGDISDDEIASHPDQNKIYSSLGGSEPPSPLIERYETSGNVFLVCSDGFWELFTQQSLGGVLENIESDKDLDTLIQQQLANKNQHDNTTAILIKLWPEETAGSGPTPQEQYGIKSPEPELLKPESAEKESNRVEVPTEENIDPTQFHSDVKSSTVKNTAEQSSHSQYKLLLGLGVLIILITLGYYFLSRPISIDSASLPHQKTSNANSSEANPPIPLPRSDSNSQSKQQDNLPLESSEKSSKEVIGTDTSSADSGNIETRRSTPDIPVSSIDDAIEKTVEALREEGDLGEDDELKVANRGREIGNSQVIKLQQFYKGLPVYGAETITLVRENKIASINSKTLNDINIDTTPALSADEAFTLAEDEVKSTLRMLQQAQLIIFKKGDNYLLVWRAEVEKATGEQVMLFLDSSNALIVEEISLHISEGLVDETK</sequence>
<dbReference type="Pfam" id="PF13672">
    <property type="entry name" value="PP2C_2"/>
    <property type="match status" value="1"/>
</dbReference>
<feature type="compositionally biased region" description="Polar residues" evidence="6">
    <location>
        <begin position="394"/>
        <end position="404"/>
    </location>
</feature>
<evidence type="ECO:0000256" key="6">
    <source>
        <dbReference type="SAM" id="MobiDB-lite"/>
    </source>
</evidence>
<dbReference type="RefSeq" id="WP_013782693.1">
    <property type="nucleotide sequence ID" value="NC_015554.1"/>
</dbReference>
<keyword evidence="3" id="KW-0378">Hydrolase</keyword>
<dbReference type="Pfam" id="PF07504">
    <property type="entry name" value="FTP"/>
    <property type="match status" value="1"/>
</dbReference>
<dbReference type="Gene3D" id="3.60.40.10">
    <property type="entry name" value="PPM-type phosphatase domain"/>
    <property type="match status" value="1"/>
</dbReference>
<dbReference type="InterPro" id="IPR001932">
    <property type="entry name" value="PPM-type_phosphatase-like_dom"/>
</dbReference>
<dbReference type="CDD" id="cd00143">
    <property type="entry name" value="PP2Cc"/>
    <property type="match status" value="1"/>
</dbReference>
<keyword evidence="7" id="KW-0472">Membrane</keyword>
<evidence type="ECO:0000256" key="1">
    <source>
        <dbReference type="ARBA" id="ARBA00022670"/>
    </source>
</evidence>
<keyword evidence="10" id="KW-1185">Reference proteome</keyword>
<proteinExistence type="predicted"/>
<dbReference type="GO" id="GO:0006508">
    <property type="term" value="P:proteolysis"/>
    <property type="evidence" value="ECO:0007669"/>
    <property type="project" value="UniProtKB-KW"/>
</dbReference>
<feature type="compositionally biased region" description="Polar residues" evidence="6">
    <location>
        <begin position="289"/>
        <end position="309"/>
    </location>
</feature>
<dbReference type="KEGG" id="alt:ambt_00970"/>
<protein>
    <submittedName>
        <fullName evidence="9">Protein serine/threonine phosphatase</fullName>
    </submittedName>
</protein>
<reference evidence="9 10" key="1">
    <citation type="journal article" date="2011" name="J. Bacteriol.">
        <title>Complete genome sequence of the polycyclic aromatic hydrocarbon-degrading bacterium Alteromonas sp. strain SN2.</title>
        <authorList>
            <person name="Jin H.M."/>
            <person name="Jeong H."/>
            <person name="Moon E.J."/>
            <person name="Math R.K."/>
            <person name="Lee K."/>
            <person name="Kim H.J."/>
            <person name="Jeon C.O."/>
            <person name="Oh T.K."/>
            <person name="Kim J.F."/>
        </authorList>
    </citation>
    <scope>NUCLEOTIDE SEQUENCE [LARGE SCALE GENOMIC DNA]</scope>
    <source>
        <strain evidence="10">JCM 17741 / KACC 18427 / KCTC 11700BP / SN2</strain>
    </source>
</reference>
<accession>F5ZA60</accession>
<keyword evidence="4" id="KW-0862">Zinc</keyword>
<dbReference type="GO" id="GO:0008237">
    <property type="term" value="F:metallopeptidase activity"/>
    <property type="evidence" value="ECO:0007669"/>
    <property type="project" value="UniProtKB-KW"/>
</dbReference>
<dbReference type="Gene3D" id="3.10.450.490">
    <property type="match status" value="1"/>
</dbReference>
<dbReference type="OrthoDB" id="9801841at2"/>
<keyword evidence="2" id="KW-0479">Metal-binding</keyword>
<feature type="compositionally biased region" description="Low complexity" evidence="6">
    <location>
        <begin position="367"/>
        <end position="378"/>
    </location>
</feature>
<feature type="domain" description="PPM-type phosphatase" evidence="8">
    <location>
        <begin position="4"/>
        <end position="242"/>
    </location>
</feature>
<dbReference type="SMART" id="SM00331">
    <property type="entry name" value="PP2C_SIG"/>
    <property type="match status" value="1"/>
</dbReference>
<organism evidence="9 10">
    <name type="scientific">Alteromonas naphthalenivorans</name>
    <dbReference type="NCBI Taxonomy" id="715451"/>
    <lineage>
        <taxon>Bacteria</taxon>
        <taxon>Pseudomonadati</taxon>
        <taxon>Pseudomonadota</taxon>
        <taxon>Gammaproteobacteria</taxon>
        <taxon>Alteromonadales</taxon>
        <taxon>Alteromonadaceae</taxon>
        <taxon>Alteromonas/Salinimonas group</taxon>
        <taxon>Alteromonas</taxon>
    </lineage>
</organism>
<dbReference type="InterPro" id="IPR036457">
    <property type="entry name" value="PPM-type-like_dom_sf"/>
</dbReference>
<evidence type="ECO:0000256" key="5">
    <source>
        <dbReference type="ARBA" id="ARBA00023049"/>
    </source>
</evidence>
<gene>
    <name evidence="9" type="ordered locus">ambt_00970</name>
</gene>
<dbReference type="EMBL" id="CP002339">
    <property type="protein sequence ID" value="AEF01751.1"/>
    <property type="molecule type" value="Genomic_DNA"/>
</dbReference>
<evidence type="ECO:0000256" key="3">
    <source>
        <dbReference type="ARBA" id="ARBA00022801"/>
    </source>
</evidence>